<dbReference type="InterPro" id="IPR011701">
    <property type="entry name" value="MFS"/>
</dbReference>
<dbReference type="InterPro" id="IPR020846">
    <property type="entry name" value="MFS_dom"/>
</dbReference>
<feature type="transmembrane region" description="Helical" evidence="7">
    <location>
        <begin position="471"/>
        <end position="491"/>
    </location>
</feature>
<evidence type="ECO:0000259" key="8">
    <source>
        <dbReference type="PROSITE" id="PS50850"/>
    </source>
</evidence>
<evidence type="ECO:0000256" key="4">
    <source>
        <dbReference type="ARBA" id="ARBA00022692"/>
    </source>
</evidence>
<feature type="transmembrane region" description="Helical" evidence="7">
    <location>
        <begin position="83"/>
        <end position="102"/>
    </location>
</feature>
<comment type="subcellular location">
    <subcellularLocation>
        <location evidence="1">Cell membrane</location>
        <topology evidence="1">Multi-pass membrane protein</topology>
    </subcellularLocation>
</comment>
<feature type="transmembrane region" description="Helical" evidence="7">
    <location>
        <begin position="141"/>
        <end position="161"/>
    </location>
</feature>
<dbReference type="Gene3D" id="1.20.1720.10">
    <property type="entry name" value="Multidrug resistance protein D"/>
    <property type="match status" value="1"/>
</dbReference>
<proteinExistence type="predicted"/>
<feature type="transmembrane region" description="Helical" evidence="7">
    <location>
        <begin position="360"/>
        <end position="384"/>
    </location>
</feature>
<reference evidence="9 10" key="1">
    <citation type="submission" date="2020-08" db="EMBL/GenBank/DDBJ databases">
        <title>Genomic Encyclopedia of Type Strains, Phase IV (KMG-IV): sequencing the most valuable type-strain genomes for metagenomic binning, comparative biology and taxonomic classification.</title>
        <authorList>
            <person name="Goeker M."/>
        </authorList>
    </citation>
    <scope>NUCLEOTIDE SEQUENCE [LARGE SCALE GENOMIC DNA]</scope>
    <source>
        <strain evidence="9 10">DSM 45385</strain>
    </source>
</reference>
<dbReference type="InterPro" id="IPR036259">
    <property type="entry name" value="MFS_trans_sf"/>
</dbReference>
<accession>A0A7W8A695</accession>
<dbReference type="RefSeq" id="WP_312896473.1">
    <property type="nucleotide sequence ID" value="NZ_JACHIN010000006.1"/>
</dbReference>
<dbReference type="CDD" id="cd17321">
    <property type="entry name" value="MFS_MMR_MDR_like"/>
    <property type="match status" value="1"/>
</dbReference>
<sequence length="496" mass="50625">MTVRTPPARAGTREWIALAVLGVPAVLVMMNMSVLYLALPTLAADLNPGAAAQLWIMDIYGFMVAGFLITMGSLGDRYGHRRLLLAGAAVFTTGSIMAAWAGDTGVLIAARAIQGVGAAALAPSSLAVIRRLFADPGQRRFAITVWMLAFMAGGALGPLVGGALLHFFSWGSVFLVAVPAMVVLVAAAPYLLPEHRAPDARRIDAVGVVLSFLVPLSVVYGVKRFAADGFTAVAAGSLVAGVVLGVVFVGGQNRAAAPLFDLSLFRVRAFAVSVGGMVVVGIVLFGTSLQTSQYLQMVLGYSPLIAGLWQLPTAVAGTVVALWVSGLAARVRPALLMSGGAVLALLGPVLLTQVDREPWFLVGGSVLLFAGLTPFMALGTGLVLGAAPPERAGAASAISETGAELGGALGIALLGSLAAAVYGHRLGDTQPSGTSGSGDTLAETLRHAATLPQPLGGALAESARDAFTHGIHVHALVVAPLLVLLAAVTGVRTTRR</sequence>
<evidence type="ECO:0000313" key="9">
    <source>
        <dbReference type="EMBL" id="MBB5079008.1"/>
    </source>
</evidence>
<dbReference type="Pfam" id="PF07690">
    <property type="entry name" value="MFS_1"/>
    <property type="match status" value="1"/>
</dbReference>
<dbReference type="PANTHER" id="PTHR42718">
    <property type="entry name" value="MAJOR FACILITATOR SUPERFAMILY MULTIDRUG TRANSPORTER MFSC"/>
    <property type="match status" value="1"/>
</dbReference>
<keyword evidence="10" id="KW-1185">Reference proteome</keyword>
<keyword evidence="2" id="KW-0813">Transport</keyword>
<feature type="transmembrane region" description="Helical" evidence="7">
    <location>
        <begin position="51"/>
        <end position="71"/>
    </location>
</feature>
<feature type="transmembrane region" description="Helical" evidence="7">
    <location>
        <begin position="405"/>
        <end position="423"/>
    </location>
</feature>
<feature type="transmembrane region" description="Helical" evidence="7">
    <location>
        <begin position="108"/>
        <end position="129"/>
    </location>
</feature>
<evidence type="ECO:0000256" key="6">
    <source>
        <dbReference type="ARBA" id="ARBA00023136"/>
    </source>
</evidence>
<comment type="caution">
    <text evidence="9">The sequence shown here is derived from an EMBL/GenBank/DDBJ whole genome shotgun (WGS) entry which is preliminary data.</text>
</comment>
<gene>
    <name evidence="9" type="ORF">HNR40_004494</name>
</gene>
<dbReference type="PANTHER" id="PTHR42718:SF47">
    <property type="entry name" value="METHYL VIOLOGEN RESISTANCE PROTEIN SMVA"/>
    <property type="match status" value="1"/>
</dbReference>
<feature type="transmembrane region" description="Helical" evidence="7">
    <location>
        <begin position="167"/>
        <end position="191"/>
    </location>
</feature>
<dbReference type="GO" id="GO:0005886">
    <property type="term" value="C:plasma membrane"/>
    <property type="evidence" value="ECO:0007669"/>
    <property type="project" value="UniProtKB-SubCell"/>
</dbReference>
<evidence type="ECO:0000313" key="10">
    <source>
        <dbReference type="Proteomes" id="UP000568380"/>
    </source>
</evidence>
<keyword evidence="3" id="KW-1003">Cell membrane</keyword>
<evidence type="ECO:0000256" key="2">
    <source>
        <dbReference type="ARBA" id="ARBA00022448"/>
    </source>
</evidence>
<dbReference type="AlphaFoldDB" id="A0A7W8A695"/>
<keyword evidence="5 7" id="KW-1133">Transmembrane helix</keyword>
<feature type="transmembrane region" description="Helical" evidence="7">
    <location>
        <begin position="203"/>
        <end position="223"/>
    </location>
</feature>
<feature type="transmembrane region" description="Helical" evidence="7">
    <location>
        <begin position="335"/>
        <end position="354"/>
    </location>
</feature>
<dbReference type="EMBL" id="JACHIN010000006">
    <property type="protein sequence ID" value="MBB5079008.1"/>
    <property type="molecule type" value="Genomic_DNA"/>
</dbReference>
<keyword evidence="6 7" id="KW-0472">Membrane</keyword>
<evidence type="ECO:0000256" key="7">
    <source>
        <dbReference type="SAM" id="Phobius"/>
    </source>
</evidence>
<feature type="transmembrane region" description="Helical" evidence="7">
    <location>
        <begin position="15"/>
        <end position="39"/>
    </location>
</feature>
<feature type="transmembrane region" description="Helical" evidence="7">
    <location>
        <begin position="309"/>
        <end position="328"/>
    </location>
</feature>
<dbReference type="PROSITE" id="PS50850">
    <property type="entry name" value="MFS"/>
    <property type="match status" value="1"/>
</dbReference>
<dbReference type="Proteomes" id="UP000568380">
    <property type="component" value="Unassembled WGS sequence"/>
</dbReference>
<feature type="transmembrane region" description="Helical" evidence="7">
    <location>
        <begin position="269"/>
        <end position="289"/>
    </location>
</feature>
<feature type="domain" description="Major facilitator superfamily (MFS) profile" evidence="8">
    <location>
        <begin position="17"/>
        <end position="496"/>
    </location>
</feature>
<evidence type="ECO:0000256" key="5">
    <source>
        <dbReference type="ARBA" id="ARBA00022989"/>
    </source>
</evidence>
<dbReference type="GO" id="GO:0022857">
    <property type="term" value="F:transmembrane transporter activity"/>
    <property type="evidence" value="ECO:0007669"/>
    <property type="project" value="InterPro"/>
</dbReference>
<dbReference type="Gene3D" id="1.20.1250.20">
    <property type="entry name" value="MFS general substrate transporter like domains"/>
    <property type="match status" value="1"/>
</dbReference>
<organism evidence="9 10">
    <name type="scientific">Nonomuraea endophytica</name>
    <dbReference type="NCBI Taxonomy" id="714136"/>
    <lineage>
        <taxon>Bacteria</taxon>
        <taxon>Bacillati</taxon>
        <taxon>Actinomycetota</taxon>
        <taxon>Actinomycetes</taxon>
        <taxon>Streptosporangiales</taxon>
        <taxon>Streptosporangiaceae</taxon>
        <taxon>Nonomuraea</taxon>
    </lineage>
</organism>
<evidence type="ECO:0000256" key="3">
    <source>
        <dbReference type="ARBA" id="ARBA00022475"/>
    </source>
</evidence>
<dbReference type="SUPFAM" id="SSF103473">
    <property type="entry name" value="MFS general substrate transporter"/>
    <property type="match status" value="1"/>
</dbReference>
<evidence type="ECO:0000256" key="1">
    <source>
        <dbReference type="ARBA" id="ARBA00004651"/>
    </source>
</evidence>
<protein>
    <submittedName>
        <fullName evidence="9">DHA2 family multidrug resistance protein-like MFS transporter</fullName>
    </submittedName>
</protein>
<name>A0A7W8A695_9ACTN</name>
<feature type="transmembrane region" description="Helical" evidence="7">
    <location>
        <begin position="229"/>
        <end position="249"/>
    </location>
</feature>
<keyword evidence="4 7" id="KW-0812">Transmembrane</keyword>